<dbReference type="GO" id="GO:0003677">
    <property type="term" value="F:DNA binding"/>
    <property type="evidence" value="ECO:0007669"/>
    <property type="project" value="TreeGrafter"/>
</dbReference>
<keyword evidence="2" id="KW-0479">Metal-binding</keyword>
<dbReference type="InterPro" id="IPR011011">
    <property type="entry name" value="Znf_FYVE_PHD"/>
</dbReference>
<evidence type="ECO:0000256" key="5">
    <source>
        <dbReference type="ARBA" id="ARBA00023242"/>
    </source>
</evidence>
<gene>
    <name evidence="8" type="primary">MTF2</name>
    <name evidence="8" type="ORF">LPJ53_005644</name>
</gene>
<dbReference type="Proteomes" id="UP001149813">
    <property type="component" value="Unassembled WGS sequence"/>
</dbReference>
<dbReference type="SUPFAM" id="SSF57903">
    <property type="entry name" value="FYVE/PHD zinc finger"/>
    <property type="match status" value="1"/>
</dbReference>
<keyword evidence="9" id="KW-1185">Reference proteome</keyword>
<keyword evidence="4" id="KW-0862">Zinc</keyword>
<dbReference type="PANTHER" id="PTHR12628:SF10">
    <property type="entry name" value="HOMEOBOX DOMAIN-CONTAINING PROTEIN"/>
    <property type="match status" value="1"/>
</dbReference>
<dbReference type="InterPro" id="IPR013083">
    <property type="entry name" value="Znf_RING/FYVE/PHD"/>
</dbReference>
<dbReference type="OrthoDB" id="5863171at2759"/>
<name>A0A9W7XV77_9FUNG</name>
<dbReference type="GO" id="GO:0008270">
    <property type="term" value="F:zinc ion binding"/>
    <property type="evidence" value="ECO:0007669"/>
    <property type="project" value="UniProtKB-KW"/>
</dbReference>
<dbReference type="InterPro" id="IPR019787">
    <property type="entry name" value="Znf_PHD-finger"/>
</dbReference>
<proteinExistence type="predicted"/>
<dbReference type="PROSITE" id="PS50016">
    <property type="entry name" value="ZF_PHD_2"/>
    <property type="match status" value="1"/>
</dbReference>
<dbReference type="Pfam" id="PF00628">
    <property type="entry name" value="PHD"/>
    <property type="match status" value="1"/>
</dbReference>
<keyword evidence="5" id="KW-0539">Nucleus</keyword>
<dbReference type="EMBL" id="JANBOJ010000364">
    <property type="protein sequence ID" value="KAJ1719630.1"/>
    <property type="molecule type" value="Genomic_DNA"/>
</dbReference>
<organism evidence="8 9">
    <name type="scientific">Coemansia erecta</name>
    <dbReference type="NCBI Taxonomy" id="147472"/>
    <lineage>
        <taxon>Eukaryota</taxon>
        <taxon>Fungi</taxon>
        <taxon>Fungi incertae sedis</taxon>
        <taxon>Zoopagomycota</taxon>
        <taxon>Kickxellomycotina</taxon>
        <taxon>Kickxellomycetes</taxon>
        <taxon>Kickxellales</taxon>
        <taxon>Kickxellaceae</taxon>
        <taxon>Coemansia</taxon>
    </lineage>
</organism>
<evidence type="ECO:0000256" key="6">
    <source>
        <dbReference type="PROSITE-ProRule" id="PRU00146"/>
    </source>
</evidence>
<accession>A0A9W7XV77</accession>
<dbReference type="GO" id="GO:0003682">
    <property type="term" value="F:chromatin binding"/>
    <property type="evidence" value="ECO:0007669"/>
    <property type="project" value="TreeGrafter"/>
</dbReference>
<dbReference type="InterPro" id="IPR001965">
    <property type="entry name" value="Znf_PHD"/>
</dbReference>
<evidence type="ECO:0000256" key="2">
    <source>
        <dbReference type="ARBA" id="ARBA00022723"/>
    </source>
</evidence>
<dbReference type="GO" id="GO:0005634">
    <property type="term" value="C:nucleus"/>
    <property type="evidence" value="ECO:0007669"/>
    <property type="project" value="UniProtKB-SubCell"/>
</dbReference>
<feature type="domain" description="PHD-type" evidence="7">
    <location>
        <begin position="386"/>
        <end position="440"/>
    </location>
</feature>
<dbReference type="PANTHER" id="PTHR12628">
    <property type="entry name" value="POLYCOMB-LIKE TRANSCRIPTION FACTOR"/>
    <property type="match status" value="1"/>
</dbReference>
<comment type="subcellular location">
    <subcellularLocation>
        <location evidence="1">Nucleus</location>
    </subcellularLocation>
</comment>
<evidence type="ECO:0000313" key="8">
    <source>
        <dbReference type="EMBL" id="KAJ1719630.1"/>
    </source>
</evidence>
<protein>
    <submittedName>
        <fullName evidence="8">Mitochondrial transcription factor 2</fullName>
    </submittedName>
</protein>
<dbReference type="Gene3D" id="3.30.40.10">
    <property type="entry name" value="Zinc/RING finger domain, C3HC4 (zinc finger)"/>
    <property type="match status" value="1"/>
</dbReference>
<evidence type="ECO:0000313" key="9">
    <source>
        <dbReference type="Proteomes" id="UP001149813"/>
    </source>
</evidence>
<reference evidence="8" key="1">
    <citation type="submission" date="2022-07" db="EMBL/GenBank/DDBJ databases">
        <title>Phylogenomic reconstructions and comparative analyses of Kickxellomycotina fungi.</title>
        <authorList>
            <person name="Reynolds N.K."/>
            <person name="Stajich J.E."/>
            <person name="Barry K."/>
            <person name="Grigoriev I.V."/>
            <person name="Crous P."/>
            <person name="Smith M.E."/>
        </authorList>
    </citation>
    <scope>NUCLEOTIDE SEQUENCE</scope>
    <source>
        <strain evidence="8">NBRC 32514</strain>
    </source>
</reference>
<evidence type="ECO:0000256" key="3">
    <source>
        <dbReference type="ARBA" id="ARBA00022771"/>
    </source>
</evidence>
<evidence type="ECO:0000256" key="4">
    <source>
        <dbReference type="ARBA" id="ARBA00022833"/>
    </source>
</evidence>
<keyword evidence="3 6" id="KW-0863">Zinc-finger</keyword>
<evidence type="ECO:0000259" key="7">
    <source>
        <dbReference type="PROSITE" id="PS50016"/>
    </source>
</evidence>
<dbReference type="SMART" id="SM00249">
    <property type="entry name" value="PHD"/>
    <property type="match status" value="1"/>
</dbReference>
<comment type="caution">
    <text evidence="8">The sequence shown here is derived from an EMBL/GenBank/DDBJ whole genome shotgun (WGS) entry which is preliminary data.</text>
</comment>
<dbReference type="PROSITE" id="PS01359">
    <property type="entry name" value="ZF_PHD_1"/>
    <property type="match status" value="1"/>
</dbReference>
<dbReference type="GO" id="GO:0045814">
    <property type="term" value="P:negative regulation of gene expression, epigenetic"/>
    <property type="evidence" value="ECO:0007669"/>
    <property type="project" value="TreeGrafter"/>
</dbReference>
<dbReference type="InterPro" id="IPR019786">
    <property type="entry name" value="Zinc_finger_PHD-type_CS"/>
</dbReference>
<sequence>MTAPSTIHGLAASLVCVGTNAFPALAQRLHSQAARRATDSQAAPGILEVLGDHGGERFGEKDNTNELAVLQAWISHRIGTESPQGSPPSFDTLFAQLLDPDETQVWPPARIEVSEIELVKDGKRVSDGAAFEKLLARKWSARKATPPSLLFVKGPVSVATLTGTSTVDFGASDLSETEAARLDAAHRSYSDAQQVLQSIGIPDVSPSCKALLESIAIIRTWIEQPSSDPVVSQAQSELKNNCPLLTDTKLWQTAVERADTLQSTARSELETLSRKPRYILRAFIVKTPIPEGRTEAESEPNKRSDSYTVVRRFGKAEGTSHFSVLADDGVCWAARAADIKGTVVESMWVCCSDDDECRPAIYSNGSALESVKDAGINTVVADPEDDIYCDICLELTSWSYDQIIICDGCERGVHQMCHVPVVTEDELTQDQWFCRDCVHKMTKDKGDAAVKRQRTG</sequence>
<evidence type="ECO:0000256" key="1">
    <source>
        <dbReference type="ARBA" id="ARBA00004123"/>
    </source>
</evidence>
<dbReference type="AlphaFoldDB" id="A0A9W7XV77"/>